<evidence type="ECO:0000256" key="6">
    <source>
        <dbReference type="ARBA" id="ARBA00022989"/>
    </source>
</evidence>
<keyword evidence="4" id="KW-0145">Chemotaxis</keyword>
<organism evidence="14 15">
    <name type="scientific">Sporosarcina soli</name>
    <dbReference type="NCBI Taxonomy" id="334736"/>
    <lineage>
        <taxon>Bacteria</taxon>
        <taxon>Bacillati</taxon>
        <taxon>Bacillota</taxon>
        <taxon>Bacilli</taxon>
        <taxon>Bacillales</taxon>
        <taxon>Caryophanaceae</taxon>
        <taxon>Sporosarcina</taxon>
    </lineage>
</organism>
<evidence type="ECO:0000256" key="10">
    <source>
        <dbReference type="PROSITE-ProRule" id="PRU00284"/>
    </source>
</evidence>
<dbReference type="Gene3D" id="1.10.287.950">
    <property type="entry name" value="Methyl-accepting chemotaxis protein"/>
    <property type="match status" value="1"/>
</dbReference>
<dbReference type="PANTHER" id="PTHR32089:SF114">
    <property type="entry name" value="METHYL-ACCEPTING CHEMOTAXIS PROTEIN MCPB"/>
    <property type="match status" value="1"/>
</dbReference>
<evidence type="ECO:0000259" key="12">
    <source>
        <dbReference type="PROSITE" id="PS50111"/>
    </source>
</evidence>
<dbReference type="PROSITE" id="PS50111">
    <property type="entry name" value="CHEMOTAXIS_TRANSDUC_2"/>
    <property type="match status" value="1"/>
</dbReference>
<dbReference type="InterPro" id="IPR033479">
    <property type="entry name" value="dCache_1"/>
</dbReference>
<feature type="transmembrane region" description="Helical" evidence="11">
    <location>
        <begin position="289"/>
        <end position="308"/>
    </location>
</feature>
<name>A0ABW0TJX8_9BACL</name>
<keyword evidence="5 11" id="KW-0812">Transmembrane</keyword>
<comment type="caution">
    <text evidence="14">The sequence shown here is derived from an EMBL/GenBank/DDBJ whole genome shotgun (WGS) entry which is preliminary data.</text>
</comment>
<keyword evidence="7 11" id="KW-0472">Membrane</keyword>
<evidence type="ECO:0000256" key="8">
    <source>
        <dbReference type="ARBA" id="ARBA00023224"/>
    </source>
</evidence>
<dbReference type="InterPro" id="IPR003660">
    <property type="entry name" value="HAMP_dom"/>
</dbReference>
<feature type="transmembrane region" description="Helical" evidence="11">
    <location>
        <begin position="9"/>
        <end position="30"/>
    </location>
</feature>
<dbReference type="PROSITE" id="PS50885">
    <property type="entry name" value="HAMP"/>
    <property type="match status" value="1"/>
</dbReference>
<dbReference type="Pfam" id="PF00015">
    <property type="entry name" value="MCPsignal"/>
    <property type="match status" value="1"/>
</dbReference>
<evidence type="ECO:0000256" key="5">
    <source>
        <dbReference type="ARBA" id="ARBA00022692"/>
    </source>
</evidence>
<dbReference type="CDD" id="cd12913">
    <property type="entry name" value="PDC1_MCP_like"/>
    <property type="match status" value="1"/>
</dbReference>
<gene>
    <name evidence="14" type="ORF">ACFPRA_07465</name>
</gene>
<dbReference type="Pfam" id="PF00672">
    <property type="entry name" value="HAMP"/>
    <property type="match status" value="1"/>
</dbReference>
<protein>
    <submittedName>
        <fullName evidence="14">Methyl-accepting chemotaxis protein</fullName>
    </submittedName>
</protein>
<dbReference type="PANTHER" id="PTHR32089">
    <property type="entry name" value="METHYL-ACCEPTING CHEMOTAXIS PROTEIN MCPB"/>
    <property type="match status" value="1"/>
</dbReference>
<comment type="similarity">
    <text evidence="9">Belongs to the methyl-accepting chemotaxis (MCP) protein family.</text>
</comment>
<keyword evidence="3" id="KW-0488">Methylation</keyword>
<dbReference type="Pfam" id="PF02743">
    <property type="entry name" value="dCache_1"/>
    <property type="match status" value="1"/>
</dbReference>
<dbReference type="SUPFAM" id="SSF58104">
    <property type="entry name" value="Methyl-accepting chemotaxis protein (MCP) signaling domain"/>
    <property type="match status" value="1"/>
</dbReference>
<evidence type="ECO:0000256" key="7">
    <source>
        <dbReference type="ARBA" id="ARBA00023136"/>
    </source>
</evidence>
<evidence type="ECO:0000313" key="15">
    <source>
        <dbReference type="Proteomes" id="UP001596109"/>
    </source>
</evidence>
<keyword evidence="8 10" id="KW-0807">Transducer</keyword>
<dbReference type="Gene3D" id="1.10.8.500">
    <property type="entry name" value="HAMP domain in histidine kinase"/>
    <property type="match status" value="1"/>
</dbReference>
<evidence type="ECO:0000256" key="9">
    <source>
        <dbReference type="ARBA" id="ARBA00029447"/>
    </source>
</evidence>
<evidence type="ECO:0000256" key="4">
    <source>
        <dbReference type="ARBA" id="ARBA00022500"/>
    </source>
</evidence>
<dbReference type="SMART" id="SM00283">
    <property type="entry name" value="MA"/>
    <property type="match status" value="1"/>
</dbReference>
<dbReference type="Gene3D" id="3.30.450.20">
    <property type="entry name" value="PAS domain"/>
    <property type="match status" value="2"/>
</dbReference>
<keyword evidence="15" id="KW-1185">Reference proteome</keyword>
<dbReference type="Proteomes" id="UP001596109">
    <property type="component" value="Unassembled WGS sequence"/>
</dbReference>
<dbReference type="InterPro" id="IPR004089">
    <property type="entry name" value="MCPsignal_dom"/>
</dbReference>
<accession>A0ABW0TJX8</accession>
<comment type="subcellular location">
    <subcellularLocation>
        <location evidence="1">Cell membrane</location>
        <topology evidence="1">Multi-pass membrane protein</topology>
    </subcellularLocation>
</comment>
<dbReference type="InterPro" id="IPR029151">
    <property type="entry name" value="Sensor-like_sf"/>
</dbReference>
<evidence type="ECO:0000259" key="13">
    <source>
        <dbReference type="PROSITE" id="PS50885"/>
    </source>
</evidence>
<reference evidence="15" key="1">
    <citation type="journal article" date="2019" name="Int. J. Syst. Evol. Microbiol.">
        <title>The Global Catalogue of Microorganisms (GCM) 10K type strain sequencing project: providing services to taxonomists for standard genome sequencing and annotation.</title>
        <authorList>
            <consortium name="The Broad Institute Genomics Platform"/>
            <consortium name="The Broad Institute Genome Sequencing Center for Infectious Disease"/>
            <person name="Wu L."/>
            <person name="Ma J."/>
        </authorList>
    </citation>
    <scope>NUCLEOTIDE SEQUENCE [LARGE SCALE GENOMIC DNA]</scope>
    <source>
        <strain evidence="15">CGMCC 4.1434</strain>
    </source>
</reference>
<keyword evidence="6 11" id="KW-1133">Transmembrane helix</keyword>
<evidence type="ECO:0000256" key="11">
    <source>
        <dbReference type="SAM" id="Phobius"/>
    </source>
</evidence>
<proteinExistence type="inferred from homology"/>
<evidence type="ECO:0000313" key="14">
    <source>
        <dbReference type="EMBL" id="MFC5588719.1"/>
    </source>
</evidence>
<dbReference type="CDD" id="cd12912">
    <property type="entry name" value="PDC2_MCP_like"/>
    <property type="match status" value="1"/>
</dbReference>
<dbReference type="SUPFAM" id="SSF103190">
    <property type="entry name" value="Sensory domain-like"/>
    <property type="match status" value="1"/>
</dbReference>
<sequence length="666" mass="72286">MFKSIKTKLIFTVMVLFLIGVFTMNAVSIIQVKNKTEETVIDQSTVFVEEMSNSIENYLGQFDKGLYQLSNSPTIQDFMEAGGTENTENAFLPTVESEFNQFLGVYEDAVFVYYALTNKDMIHIPYVELDADFDPTSREWYQEAAKNPEKVYWTNPYVDIATGDHAVTAAKAVQSNGQVVGVIGLSIELSALTETISEMKLSFDGYSTILDSEGVVIAHPTLSGDNAMELPFIAEMYASGKESGDIQYHYEGEDKALMFTTIPELDWKVAAVFDQKSINETATSLQTTMILAALATLVLVFIVLYGMISRMIKPLGQLNLLMDSVSQGDLTVRSAIKSNDEIGDLGKHFNVMIENMSSIISVVHDSASNVRANSESLSAVAEETSASSAEVAHAVGEIAHGASRSAEDAELVTERADLLGQQINEITVKADVMSDIATKAGDMNTNGQQQMQTLTHSFNAWENNLQSMAKAIGTLEGKVIAIGGVMETITEISAQTNLLALNASIEAARAGEHGKGFAVVAEEVRKLAEQSARATEEVKVTVQELQSESRLVTEQMNDTRENFHTQGGVVHDTGKTFSEISSLMTAMQDSIDAVYEGIQKVAAHKDDVSETIQTMAATSQETAAACEEVSASTDEQLRAIHSVTAAAETLTELSEELGEAVNRFKA</sequence>
<evidence type="ECO:0000256" key="1">
    <source>
        <dbReference type="ARBA" id="ARBA00004651"/>
    </source>
</evidence>
<dbReference type="EMBL" id="JBHSNO010000005">
    <property type="protein sequence ID" value="MFC5588719.1"/>
    <property type="molecule type" value="Genomic_DNA"/>
</dbReference>
<feature type="domain" description="HAMP" evidence="13">
    <location>
        <begin position="309"/>
        <end position="361"/>
    </location>
</feature>
<dbReference type="SMART" id="SM00304">
    <property type="entry name" value="HAMP"/>
    <property type="match status" value="1"/>
</dbReference>
<feature type="domain" description="Methyl-accepting transducer" evidence="12">
    <location>
        <begin position="380"/>
        <end position="630"/>
    </location>
</feature>
<keyword evidence="2" id="KW-1003">Cell membrane</keyword>
<dbReference type="RefSeq" id="WP_381432250.1">
    <property type="nucleotide sequence ID" value="NZ_JBHSNO010000005.1"/>
</dbReference>
<dbReference type="CDD" id="cd06225">
    <property type="entry name" value="HAMP"/>
    <property type="match status" value="1"/>
</dbReference>
<evidence type="ECO:0000256" key="3">
    <source>
        <dbReference type="ARBA" id="ARBA00022481"/>
    </source>
</evidence>
<evidence type="ECO:0000256" key="2">
    <source>
        <dbReference type="ARBA" id="ARBA00022475"/>
    </source>
</evidence>